<evidence type="ECO:0008006" key="4">
    <source>
        <dbReference type="Google" id="ProtNLM"/>
    </source>
</evidence>
<feature type="region of interest" description="Disordered" evidence="1">
    <location>
        <begin position="277"/>
        <end position="298"/>
    </location>
</feature>
<evidence type="ECO:0000313" key="2">
    <source>
        <dbReference type="EMBL" id="CAB3815605.1"/>
    </source>
</evidence>
<dbReference type="EMBL" id="CADIKW010000001">
    <property type="protein sequence ID" value="CAB3815605.1"/>
    <property type="molecule type" value="Genomic_DNA"/>
</dbReference>
<accession>A0A6S7CL81</accession>
<reference evidence="2 3" key="1">
    <citation type="submission" date="2020-04" db="EMBL/GenBank/DDBJ databases">
        <authorList>
            <person name="De Canck E."/>
        </authorList>
    </citation>
    <scope>NUCLEOTIDE SEQUENCE [LARGE SCALE GENOMIC DNA]</scope>
    <source>
        <strain evidence="2 3">LMG 26841</strain>
    </source>
</reference>
<dbReference type="GeneID" id="94353712"/>
<sequence>MTAPLTPPDCDLRDFPFMPLYVQQLRDSKLTTAVKPDRAFLAVILWCASWHQVPAASLPDDDTELAKLAGFGFVVKEWKKYREGALYGWIKCDDGRLYHPVVAEKARDAWAAKNAQRYKTECARIKKHNQRHGTGIQFPALEEFLSPEYADPVPKDMKQSSRGTKNECPQGRDGGVPRETASKGQGEGYIKDSVGNARASGDDYLPNPTPHGTVAKALRAAGVQVLPSQLDFRAWVDKGLTADEALAGLAVARQSKPPPEAIPWAYLAKVLTAQRQAAQQIPEKGAPPQRPPSANERRAAWNAKLQNVIANAGAQPWHEIDMGVIDATGTRD</sequence>
<dbReference type="AlphaFoldDB" id="A0A6S7CL81"/>
<dbReference type="InterPro" id="IPR010781">
    <property type="entry name" value="DUF1376"/>
</dbReference>
<proteinExistence type="predicted"/>
<evidence type="ECO:0000256" key="1">
    <source>
        <dbReference type="SAM" id="MobiDB-lite"/>
    </source>
</evidence>
<feature type="region of interest" description="Disordered" evidence="1">
    <location>
        <begin position="150"/>
        <end position="210"/>
    </location>
</feature>
<dbReference type="Proteomes" id="UP000494272">
    <property type="component" value="Unassembled WGS sequence"/>
</dbReference>
<keyword evidence="3" id="KW-1185">Reference proteome</keyword>
<dbReference type="Pfam" id="PF07120">
    <property type="entry name" value="DUF1376"/>
    <property type="match status" value="1"/>
</dbReference>
<gene>
    <name evidence="2" type="ORF">LMG26841_00166</name>
</gene>
<organism evidence="2 3">
    <name type="scientific">Achromobacter dolens</name>
    <dbReference type="NCBI Taxonomy" id="1287738"/>
    <lineage>
        <taxon>Bacteria</taxon>
        <taxon>Pseudomonadati</taxon>
        <taxon>Pseudomonadota</taxon>
        <taxon>Betaproteobacteria</taxon>
        <taxon>Burkholderiales</taxon>
        <taxon>Alcaligenaceae</taxon>
        <taxon>Achromobacter</taxon>
    </lineage>
</organism>
<dbReference type="RefSeq" id="WP_175166581.1">
    <property type="nucleotide sequence ID" value="NZ_CADIKW010000001.1"/>
</dbReference>
<evidence type="ECO:0000313" key="3">
    <source>
        <dbReference type="Proteomes" id="UP000494272"/>
    </source>
</evidence>
<protein>
    <recommendedName>
        <fullName evidence="4">DUF1376 domain-containing protein</fullName>
    </recommendedName>
</protein>
<name>A0A6S7CL81_9BURK</name>